<evidence type="ECO:0000313" key="3">
    <source>
        <dbReference type="Proteomes" id="UP000001514"/>
    </source>
</evidence>
<organism evidence="3">
    <name type="scientific">Selaginella moellendorffii</name>
    <name type="common">Spikemoss</name>
    <dbReference type="NCBI Taxonomy" id="88036"/>
    <lineage>
        <taxon>Eukaryota</taxon>
        <taxon>Viridiplantae</taxon>
        <taxon>Streptophyta</taxon>
        <taxon>Embryophyta</taxon>
        <taxon>Tracheophyta</taxon>
        <taxon>Lycopodiopsida</taxon>
        <taxon>Selaginellales</taxon>
        <taxon>Selaginellaceae</taxon>
        <taxon>Selaginella</taxon>
    </lineage>
</organism>
<dbReference type="Pfam" id="PF12937">
    <property type="entry name" value="F-box-like"/>
    <property type="match status" value="1"/>
</dbReference>
<dbReference type="GO" id="GO:0031146">
    <property type="term" value="P:SCF-dependent proteasomal ubiquitin-dependent protein catabolic process"/>
    <property type="evidence" value="ECO:0000318"/>
    <property type="project" value="GO_Central"/>
</dbReference>
<sequence length="427" mass="48137">MSSHENRFCSVTGIIKSINTKSTVKGMGPVGGYINISEKKQKRHWDGMIGKLPLELQLHILNFLPLPALCRGKSVCKAWKSAIQGLGYSKAHRFCNGQWYIMNGDNAVGLCDGNSRPLSWKMIQLPYEIHTESICVSSAGLVLAYFPLDRPQNIMVWNPLDLSSLVKLPPPPGSKPTIVFVAIQSSVGSDHRPWFSVVCVRGVKPRDTGARHLVLQVYDSRSQKWVSSRRVFTGRDEIAQTCFKENTDCMLLRDDKLYFITITRDNRRSLKCVNVWDSECKMATLATWTSLPMDLHQETYDPPCLYNNTSLVYCAGKLVLANFILDAQTLGFVYLDEASRQWRPLATMPREIMPAELRNLGLRASNIHQWSLVVAGGEAEITLFLSHFEGLCWGCIYNDETGVWQSVFGQRFEGSMLYPFKPSLVSI</sequence>
<evidence type="ECO:0000259" key="1">
    <source>
        <dbReference type="SMART" id="SM00256"/>
    </source>
</evidence>
<dbReference type="PANTHER" id="PTHR31672:SF2">
    <property type="entry name" value="F-BOX DOMAIN-CONTAINING PROTEIN"/>
    <property type="match status" value="1"/>
</dbReference>
<feature type="domain" description="F-box" evidence="1">
    <location>
        <begin position="52"/>
        <end position="92"/>
    </location>
</feature>
<reference evidence="2 3" key="1">
    <citation type="journal article" date="2011" name="Science">
        <title>The Selaginella genome identifies genetic changes associated with the evolution of vascular plants.</title>
        <authorList>
            <person name="Banks J.A."/>
            <person name="Nishiyama T."/>
            <person name="Hasebe M."/>
            <person name="Bowman J.L."/>
            <person name="Gribskov M."/>
            <person name="dePamphilis C."/>
            <person name="Albert V.A."/>
            <person name="Aono N."/>
            <person name="Aoyama T."/>
            <person name="Ambrose B.A."/>
            <person name="Ashton N.W."/>
            <person name="Axtell M.J."/>
            <person name="Barker E."/>
            <person name="Barker M.S."/>
            <person name="Bennetzen J.L."/>
            <person name="Bonawitz N.D."/>
            <person name="Chapple C."/>
            <person name="Cheng C."/>
            <person name="Correa L.G."/>
            <person name="Dacre M."/>
            <person name="DeBarry J."/>
            <person name="Dreyer I."/>
            <person name="Elias M."/>
            <person name="Engstrom E.M."/>
            <person name="Estelle M."/>
            <person name="Feng L."/>
            <person name="Finet C."/>
            <person name="Floyd S.K."/>
            <person name="Frommer W.B."/>
            <person name="Fujita T."/>
            <person name="Gramzow L."/>
            <person name="Gutensohn M."/>
            <person name="Harholt J."/>
            <person name="Hattori M."/>
            <person name="Heyl A."/>
            <person name="Hirai T."/>
            <person name="Hiwatashi Y."/>
            <person name="Ishikawa M."/>
            <person name="Iwata M."/>
            <person name="Karol K.G."/>
            <person name="Koehler B."/>
            <person name="Kolukisaoglu U."/>
            <person name="Kubo M."/>
            <person name="Kurata T."/>
            <person name="Lalonde S."/>
            <person name="Li K."/>
            <person name="Li Y."/>
            <person name="Litt A."/>
            <person name="Lyons E."/>
            <person name="Manning G."/>
            <person name="Maruyama T."/>
            <person name="Michael T.P."/>
            <person name="Mikami K."/>
            <person name="Miyazaki S."/>
            <person name="Morinaga S."/>
            <person name="Murata T."/>
            <person name="Mueller-Roeber B."/>
            <person name="Nelson D.R."/>
            <person name="Obara M."/>
            <person name="Oguri Y."/>
            <person name="Olmstead R.G."/>
            <person name="Onodera N."/>
            <person name="Petersen B.L."/>
            <person name="Pils B."/>
            <person name="Prigge M."/>
            <person name="Rensing S.A."/>
            <person name="Riano-Pachon D.M."/>
            <person name="Roberts A.W."/>
            <person name="Sato Y."/>
            <person name="Scheller H.V."/>
            <person name="Schulz B."/>
            <person name="Schulz C."/>
            <person name="Shakirov E.V."/>
            <person name="Shibagaki N."/>
            <person name="Shinohara N."/>
            <person name="Shippen D.E."/>
            <person name="Soerensen I."/>
            <person name="Sotooka R."/>
            <person name="Sugimoto N."/>
            <person name="Sugita M."/>
            <person name="Sumikawa N."/>
            <person name="Tanurdzic M."/>
            <person name="Theissen G."/>
            <person name="Ulvskov P."/>
            <person name="Wakazuki S."/>
            <person name="Weng J.K."/>
            <person name="Willats W.W."/>
            <person name="Wipf D."/>
            <person name="Wolf P.G."/>
            <person name="Yang L."/>
            <person name="Zimmer A.D."/>
            <person name="Zhu Q."/>
            <person name="Mitros T."/>
            <person name="Hellsten U."/>
            <person name="Loque D."/>
            <person name="Otillar R."/>
            <person name="Salamov A."/>
            <person name="Schmutz J."/>
            <person name="Shapiro H."/>
            <person name="Lindquist E."/>
            <person name="Lucas S."/>
            <person name="Rokhsar D."/>
            <person name="Grigoriev I.V."/>
        </authorList>
    </citation>
    <scope>NUCLEOTIDE SEQUENCE [LARGE SCALE GENOMIC DNA]</scope>
</reference>
<keyword evidence="3" id="KW-1185">Reference proteome</keyword>
<protein>
    <recommendedName>
        <fullName evidence="1">F-box domain-containing protein</fullName>
    </recommendedName>
</protein>
<dbReference type="PANTHER" id="PTHR31672">
    <property type="entry name" value="BNACNNG10540D PROTEIN"/>
    <property type="match status" value="1"/>
</dbReference>
<dbReference type="InParanoid" id="D8R185"/>
<gene>
    <name evidence="2" type="ORF">SELMODRAFT_406718</name>
</gene>
<dbReference type="KEGG" id="smo:SELMODRAFT_406718"/>
<dbReference type="InterPro" id="IPR015915">
    <property type="entry name" value="Kelch-typ_b-propeller"/>
</dbReference>
<dbReference type="EMBL" id="GL377570">
    <property type="protein sequence ID" value="EFJ33854.1"/>
    <property type="molecule type" value="Genomic_DNA"/>
</dbReference>
<dbReference type="Gene3D" id="1.20.1280.50">
    <property type="match status" value="1"/>
</dbReference>
<dbReference type="SUPFAM" id="SSF50965">
    <property type="entry name" value="Galactose oxidase, central domain"/>
    <property type="match status" value="1"/>
</dbReference>
<dbReference type="InterPro" id="IPR001810">
    <property type="entry name" value="F-box_dom"/>
</dbReference>
<dbReference type="InterPro" id="IPR011043">
    <property type="entry name" value="Gal_Oxase/kelch_b-propeller"/>
</dbReference>
<accession>D8R185</accession>
<dbReference type="CDD" id="cd09917">
    <property type="entry name" value="F-box_SF"/>
    <property type="match status" value="1"/>
</dbReference>
<dbReference type="InterPro" id="IPR036047">
    <property type="entry name" value="F-box-like_dom_sf"/>
</dbReference>
<dbReference type="Gene3D" id="2.120.10.80">
    <property type="entry name" value="Kelch-type beta propeller"/>
    <property type="match status" value="1"/>
</dbReference>
<name>D8R185_SELML</name>
<dbReference type="InterPro" id="IPR050796">
    <property type="entry name" value="SCF_F-box_component"/>
</dbReference>
<dbReference type="SMART" id="SM00256">
    <property type="entry name" value="FBOX"/>
    <property type="match status" value="1"/>
</dbReference>
<dbReference type="SUPFAM" id="SSF81383">
    <property type="entry name" value="F-box domain"/>
    <property type="match status" value="1"/>
</dbReference>
<dbReference type="AlphaFoldDB" id="D8R185"/>
<dbReference type="HOGENOM" id="CLU_055039_0_0_1"/>
<dbReference type="eggNOG" id="ENOG502T2GV">
    <property type="taxonomic scope" value="Eukaryota"/>
</dbReference>
<dbReference type="GO" id="GO:0004842">
    <property type="term" value="F:ubiquitin-protein transferase activity"/>
    <property type="evidence" value="ECO:0000318"/>
    <property type="project" value="GO_Central"/>
</dbReference>
<evidence type="ECO:0000313" key="2">
    <source>
        <dbReference type="EMBL" id="EFJ33854.1"/>
    </source>
</evidence>
<dbReference type="STRING" id="88036.D8R185"/>
<dbReference type="Proteomes" id="UP000001514">
    <property type="component" value="Unassembled WGS sequence"/>
</dbReference>
<proteinExistence type="predicted"/>
<dbReference type="Gramene" id="EFJ33854">
    <property type="protein sequence ID" value="EFJ33854"/>
    <property type="gene ID" value="SELMODRAFT_406718"/>
</dbReference>